<gene>
    <name evidence="3" type="ordered locus">CKR_3094</name>
</gene>
<dbReference type="HOGENOM" id="CLU_1560239_0_0_9"/>
<accession>B9DWQ2</accession>
<feature type="transmembrane region" description="Helical" evidence="1">
    <location>
        <begin position="98"/>
        <end position="116"/>
    </location>
</feature>
<feature type="transmembrane region" description="Helical" evidence="1">
    <location>
        <begin position="122"/>
        <end position="147"/>
    </location>
</feature>
<feature type="domain" description="CAAX prenyl protease 2/Lysostaphin resistance protein A-like" evidence="2">
    <location>
        <begin position="65"/>
        <end position="144"/>
    </location>
</feature>
<proteinExistence type="predicted"/>
<sequence>MGGCFVIKKLHNYLTNISMLKFILITSIVPYFISYIAFFLIEYFVKPLPNDIIKINNLLITNISSTINGILFAPLGETLICQVIIIGIFLYYSYSKTIQIIAVIVSSICFGIPHFFNTNDVIWGSFWAIQAGVKGLIWGYAFIVYFFKSKRIDVAGFVVFSEHSINNLLGIVITFIIYKLL</sequence>
<dbReference type="AlphaFoldDB" id="B9DWQ2"/>
<reference evidence="4" key="1">
    <citation type="submission" date="2005-09" db="EMBL/GenBank/DDBJ databases">
        <title>Complete genome sequence of Clostridium kluyveri and comparative genomics of Clostridia species.</title>
        <authorList>
            <person name="Inui M."/>
            <person name="Nonaka H."/>
            <person name="Shinoda Y."/>
            <person name="Ikenaga Y."/>
            <person name="Abe M."/>
            <person name="Naito K."/>
            <person name="Vertes A.A."/>
            <person name="Yukawa H."/>
        </authorList>
    </citation>
    <scope>NUCLEOTIDE SEQUENCE [LARGE SCALE GENOMIC DNA]</scope>
    <source>
        <strain evidence="4">NBRC 12016</strain>
    </source>
</reference>
<keyword evidence="1" id="KW-1133">Transmembrane helix</keyword>
<feature type="transmembrane region" description="Helical" evidence="1">
    <location>
        <begin position="154"/>
        <end position="178"/>
    </location>
</feature>
<dbReference type="GO" id="GO:0080120">
    <property type="term" value="P:CAAX-box protein maturation"/>
    <property type="evidence" value="ECO:0007669"/>
    <property type="project" value="UniProtKB-ARBA"/>
</dbReference>
<evidence type="ECO:0000313" key="4">
    <source>
        <dbReference type="Proteomes" id="UP000007969"/>
    </source>
</evidence>
<dbReference type="InterPro" id="IPR003675">
    <property type="entry name" value="Rce1/LyrA-like_dom"/>
</dbReference>
<feature type="transmembrane region" description="Helical" evidence="1">
    <location>
        <begin position="20"/>
        <end position="45"/>
    </location>
</feature>
<keyword evidence="1" id="KW-0472">Membrane</keyword>
<keyword evidence="1" id="KW-0812">Transmembrane</keyword>
<dbReference type="KEGG" id="ckr:CKR_3094"/>
<dbReference type="Proteomes" id="UP000007969">
    <property type="component" value="Chromosome"/>
</dbReference>
<organism evidence="3 4">
    <name type="scientific">Clostridium kluyveri (strain NBRC 12016)</name>
    <dbReference type="NCBI Taxonomy" id="583346"/>
    <lineage>
        <taxon>Bacteria</taxon>
        <taxon>Bacillati</taxon>
        <taxon>Bacillota</taxon>
        <taxon>Clostridia</taxon>
        <taxon>Eubacteriales</taxon>
        <taxon>Clostridiaceae</taxon>
        <taxon>Clostridium</taxon>
    </lineage>
</organism>
<protein>
    <recommendedName>
        <fullName evidence="2">CAAX prenyl protease 2/Lysostaphin resistance protein A-like domain-containing protein</fullName>
    </recommendedName>
</protein>
<evidence type="ECO:0000256" key="1">
    <source>
        <dbReference type="SAM" id="Phobius"/>
    </source>
</evidence>
<evidence type="ECO:0000259" key="2">
    <source>
        <dbReference type="Pfam" id="PF02517"/>
    </source>
</evidence>
<feature type="transmembrane region" description="Helical" evidence="1">
    <location>
        <begin position="65"/>
        <end position="91"/>
    </location>
</feature>
<dbReference type="EMBL" id="AP009049">
    <property type="protein sequence ID" value="BAH08145.1"/>
    <property type="molecule type" value="Genomic_DNA"/>
</dbReference>
<name>B9DWQ2_CLOK1</name>
<evidence type="ECO:0000313" key="3">
    <source>
        <dbReference type="EMBL" id="BAH08145.1"/>
    </source>
</evidence>
<dbReference type="GO" id="GO:0004175">
    <property type="term" value="F:endopeptidase activity"/>
    <property type="evidence" value="ECO:0007669"/>
    <property type="project" value="UniProtKB-ARBA"/>
</dbReference>
<dbReference type="Pfam" id="PF02517">
    <property type="entry name" value="Rce1-like"/>
    <property type="match status" value="1"/>
</dbReference>